<proteinExistence type="predicted"/>
<evidence type="ECO:0000313" key="3">
    <source>
        <dbReference type="Proteomes" id="UP000005237"/>
    </source>
</evidence>
<dbReference type="AlphaFoldDB" id="A0A8R1HVF8"/>
<organism evidence="2 3">
    <name type="scientific">Caenorhabditis japonica</name>
    <dbReference type="NCBI Taxonomy" id="281687"/>
    <lineage>
        <taxon>Eukaryota</taxon>
        <taxon>Metazoa</taxon>
        <taxon>Ecdysozoa</taxon>
        <taxon>Nematoda</taxon>
        <taxon>Chromadorea</taxon>
        <taxon>Rhabditida</taxon>
        <taxon>Rhabditina</taxon>
        <taxon>Rhabditomorpha</taxon>
        <taxon>Rhabditoidea</taxon>
        <taxon>Rhabditidae</taxon>
        <taxon>Peloderinae</taxon>
        <taxon>Caenorhabditis</taxon>
    </lineage>
</organism>
<keyword evidence="1" id="KW-0472">Membrane</keyword>
<reference evidence="3" key="1">
    <citation type="submission" date="2010-08" db="EMBL/GenBank/DDBJ databases">
        <authorList>
            <consortium name="Caenorhabditis japonica Sequencing Consortium"/>
            <person name="Wilson R.K."/>
        </authorList>
    </citation>
    <scope>NUCLEOTIDE SEQUENCE [LARGE SCALE GENOMIC DNA]</scope>
    <source>
        <strain evidence="3">DF5081</strain>
    </source>
</reference>
<keyword evidence="3" id="KW-1185">Reference proteome</keyword>
<dbReference type="EnsemblMetazoa" id="CJA11985b.1">
    <property type="protein sequence ID" value="CJA11985b.1"/>
    <property type="gene ID" value="WBGene00131189"/>
</dbReference>
<accession>A0A8R1HVF8</accession>
<dbReference type="Proteomes" id="UP000005237">
    <property type="component" value="Unassembled WGS sequence"/>
</dbReference>
<evidence type="ECO:0000256" key="1">
    <source>
        <dbReference type="SAM" id="Phobius"/>
    </source>
</evidence>
<evidence type="ECO:0000313" key="2">
    <source>
        <dbReference type="EnsemblMetazoa" id="CJA11985b.1"/>
    </source>
</evidence>
<reference evidence="2" key="2">
    <citation type="submission" date="2022-06" db="UniProtKB">
        <authorList>
            <consortium name="EnsemblMetazoa"/>
        </authorList>
    </citation>
    <scope>IDENTIFICATION</scope>
    <source>
        <strain evidence="2">DF5081</strain>
    </source>
</reference>
<name>A0A8R1HVF8_CAEJA</name>
<keyword evidence="1" id="KW-1133">Transmembrane helix</keyword>
<keyword evidence="1" id="KW-0812">Transmembrane</keyword>
<feature type="transmembrane region" description="Helical" evidence="1">
    <location>
        <begin position="35"/>
        <end position="59"/>
    </location>
</feature>
<protein>
    <submittedName>
        <fullName evidence="2">Uncharacterized protein</fullName>
    </submittedName>
</protein>
<sequence length="76" mass="8980">MKMVMGEALSVHDMSLFDAINETDIDDIWYILKKIFWPIFVSALFMALSCVFAYGIHWLRNVIEEIKRKDENATFF</sequence>